<feature type="transmembrane region" description="Helical" evidence="5">
    <location>
        <begin position="87"/>
        <end position="108"/>
    </location>
</feature>
<evidence type="ECO:0000256" key="5">
    <source>
        <dbReference type="SAM" id="Phobius"/>
    </source>
</evidence>
<dbReference type="FunFam" id="1.10.287.70:FF:000046">
    <property type="entry name" value="Sodium channel protein"/>
    <property type="match status" value="1"/>
</dbReference>
<dbReference type="PANTHER" id="PTHR10037:SF288">
    <property type="entry name" value="SODIUM CHANNEL PROTEIN PARA"/>
    <property type="match status" value="1"/>
</dbReference>
<gene>
    <name evidence="7" type="ORF">QYT958_LOCUS33489</name>
</gene>
<evidence type="ECO:0000256" key="2">
    <source>
        <dbReference type="ARBA" id="ARBA00022692"/>
    </source>
</evidence>
<comment type="caution">
    <text evidence="7">The sequence shown here is derived from an EMBL/GenBank/DDBJ whole genome shotgun (WGS) entry which is preliminary data.</text>
</comment>
<evidence type="ECO:0000313" key="8">
    <source>
        <dbReference type="Proteomes" id="UP000663848"/>
    </source>
</evidence>
<feature type="transmembrane region" description="Helical" evidence="5">
    <location>
        <begin position="381"/>
        <end position="404"/>
    </location>
</feature>
<evidence type="ECO:0000256" key="1">
    <source>
        <dbReference type="ARBA" id="ARBA00004141"/>
    </source>
</evidence>
<keyword evidence="4 5" id="KW-0472">Membrane</keyword>
<feature type="transmembrane region" description="Helical" evidence="5">
    <location>
        <begin position="42"/>
        <end position="67"/>
    </location>
</feature>
<keyword evidence="2 5" id="KW-0812">Transmembrane</keyword>
<dbReference type="SUPFAM" id="SSF81324">
    <property type="entry name" value="Voltage-gated potassium channels"/>
    <property type="match status" value="2"/>
</dbReference>
<dbReference type="GO" id="GO:0001518">
    <property type="term" value="C:voltage-gated sodium channel complex"/>
    <property type="evidence" value="ECO:0007669"/>
    <property type="project" value="TreeGrafter"/>
</dbReference>
<comment type="subcellular location">
    <subcellularLocation>
        <location evidence="1">Membrane</location>
        <topology evidence="1">Multi-pass membrane protein</topology>
    </subcellularLocation>
</comment>
<feature type="transmembrane region" description="Helical" evidence="5">
    <location>
        <begin position="350"/>
        <end position="369"/>
    </location>
</feature>
<dbReference type="GO" id="GO:0005248">
    <property type="term" value="F:voltage-gated sodium channel activity"/>
    <property type="evidence" value="ECO:0007669"/>
    <property type="project" value="TreeGrafter"/>
</dbReference>
<dbReference type="Gene3D" id="1.20.120.350">
    <property type="entry name" value="Voltage-gated potassium channels. Chain C"/>
    <property type="match status" value="1"/>
</dbReference>
<dbReference type="EMBL" id="CAJOBR010022956">
    <property type="protein sequence ID" value="CAF4951142.1"/>
    <property type="molecule type" value="Genomic_DNA"/>
</dbReference>
<evidence type="ECO:0000259" key="6">
    <source>
        <dbReference type="Pfam" id="PF00520"/>
    </source>
</evidence>
<protein>
    <recommendedName>
        <fullName evidence="6">Ion transport domain-containing protein</fullName>
    </recommendedName>
</protein>
<name>A0A821XVJ0_9BILA</name>
<accession>A0A821XVJ0</accession>
<dbReference type="InterPro" id="IPR043203">
    <property type="entry name" value="VGCC_Ca_Na"/>
</dbReference>
<dbReference type="AlphaFoldDB" id="A0A821XVJ0"/>
<feature type="domain" description="Ion transport" evidence="6">
    <location>
        <begin position="309"/>
        <end position="426"/>
    </location>
</feature>
<dbReference type="GO" id="GO:0086010">
    <property type="term" value="P:membrane depolarization during action potential"/>
    <property type="evidence" value="ECO:0007669"/>
    <property type="project" value="TreeGrafter"/>
</dbReference>
<evidence type="ECO:0000313" key="7">
    <source>
        <dbReference type="EMBL" id="CAF4951142.1"/>
    </source>
</evidence>
<feature type="non-terminal residue" evidence="7">
    <location>
        <position position="1"/>
    </location>
</feature>
<dbReference type="InterPro" id="IPR005821">
    <property type="entry name" value="Ion_trans_dom"/>
</dbReference>
<proteinExistence type="predicted"/>
<dbReference type="InterPro" id="IPR027359">
    <property type="entry name" value="Volt_channel_dom_sf"/>
</dbReference>
<dbReference type="Proteomes" id="UP000663848">
    <property type="component" value="Unassembled WGS sequence"/>
</dbReference>
<dbReference type="Gene3D" id="1.10.287.70">
    <property type="match status" value="1"/>
</dbReference>
<evidence type="ECO:0000256" key="3">
    <source>
        <dbReference type="ARBA" id="ARBA00022989"/>
    </source>
</evidence>
<feature type="non-terminal residue" evidence="7">
    <location>
        <position position="426"/>
    </location>
</feature>
<dbReference type="Pfam" id="PF00520">
    <property type="entry name" value="Ion_trans"/>
    <property type="match status" value="2"/>
</dbReference>
<feature type="domain" description="Ion transport" evidence="6">
    <location>
        <begin position="7"/>
        <end position="146"/>
    </location>
</feature>
<sequence>ELGLANVKGLSVLRSFRLLRVFKLAKSWQTLNRLMSIIGKSIGALGNLTVVLIIIIFIFAVVGMQLFGQKYEEKFGKDMPRWNFFDFFHAFMIVFRVLCGEWIESMWVCLECAGWPCIPFFLLTFIIGNLVILNLFLALLLASFGSNVLTEKEEEENKIVEAIDRIQRFCRFLKQYIIYHLFCQYKPRRKQTLIENCVDDTVADDQSLSVARDAVSYLPVPTSSQFEQSTTSVYITSDPLTAGEEIEMEPMNTDFIPPPPPSWEVVHLPPDCFSNAITKYFACCAKCIPQRMQKRWTYLRSAAHWVVEHRYFEWVIIISILTSSTTLALEDIHTRKQPTFTEVLDIFDKVFTVVFTMELVLKWFAYGITNYFTSGWNWLDFVIVVVSVLGAALDLFGVADIPAFKSMRTLRALRPLKALSRFEGIR</sequence>
<reference evidence="7" key="1">
    <citation type="submission" date="2021-02" db="EMBL/GenBank/DDBJ databases">
        <authorList>
            <person name="Nowell W R."/>
        </authorList>
    </citation>
    <scope>NUCLEOTIDE SEQUENCE</scope>
</reference>
<feature type="transmembrane region" description="Helical" evidence="5">
    <location>
        <begin position="120"/>
        <end position="144"/>
    </location>
</feature>
<organism evidence="7 8">
    <name type="scientific">Rotaria socialis</name>
    <dbReference type="NCBI Taxonomy" id="392032"/>
    <lineage>
        <taxon>Eukaryota</taxon>
        <taxon>Metazoa</taxon>
        <taxon>Spiralia</taxon>
        <taxon>Gnathifera</taxon>
        <taxon>Rotifera</taxon>
        <taxon>Eurotatoria</taxon>
        <taxon>Bdelloidea</taxon>
        <taxon>Philodinida</taxon>
        <taxon>Philodinidae</taxon>
        <taxon>Rotaria</taxon>
    </lineage>
</organism>
<evidence type="ECO:0000256" key="4">
    <source>
        <dbReference type="ARBA" id="ARBA00023136"/>
    </source>
</evidence>
<keyword evidence="3 5" id="KW-1133">Transmembrane helix</keyword>
<dbReference type="PANTHER" id="PTHR10037">
    <property type="entry name" value="VOLTAGE-GATED CATION CHANNEL CALCIUM AND SODIUM"/>
    <property type="match status" value="1"/>
</dbReference>
<dbReference type="GO" id="GO:0019228">
    <property type="term" value="P:neuronal action potential"/>
    <property type="evidence" value="ECO:0007669"/>
    <property type="project" value="TreeGrafter"/>
</dbReference>